<proteinExistence type="predicted"/>
<organism evidence="8">
    <name type="scientific">Rhodopseudomonas palustris (strain BisB18)</name>
    <dbReference type="NCBI Taxonomy" id="316056"/>
    <lineage>
        <taxon>Bacteria</taxon>
        <taxon>Pseudomonadati</taxon>
        <taxon>Pseudomonadota</taxon>
        <taxon>Alphaproteobacteria</taxon>
        <taxon>Hyphomicrobiales</taxon>
        <taxon>Nitrobacteraceae</taxon>
        <taxon>Rhodopseudomonas</taxon>
    </lineage>
</organism>
<dbReference type="GO" id="GO:0046819">
    <property type="term" value="P:protein secretion by the type V secretion system"/>
    <property type="evidence" value="ECO:0007669"/>
    <property type="project" value="TreeGrafter"/>
</dbReference>
<evidence type="ECO:0000313" key="8">
    <source>
        <dbReference type="EMBL" id="ABD88468.1"/>
    </source>
</evidence>
<dbReference type="Gene3D" id="2.40.160.50">
    <property type="entry name" value="membrane protein fhac: a member of the omp85/tpsb transporter family"/>
    <property type="match status" value="1"/>
</dbReference>
<feature type="compositionally biased region" description="Low complexity" evidence="4">
    <location>
        <begin position="50"/>
        <end position="66"/>
    </location>
</feature>
<reference evidence="8" key="1">
    <citation type="submission" date="2006-03" db="EMBL/GenBank/DDBJ databases">
        <title>Complete sequence of Rhodopseudomonas palustris BisB18.</title>
        <authorList>
            <consortium name="US DOE Joint Genome Institute"/>
            <person name="Copeland A."/>
            <person name="Lucas S."/>
            <person name="Lapidus A."/>
            <person name="Barry K."/>
            <person name="Detter J.C."/>
            <person name="Glavina del Rio T."/>
            <person name="Hammon N."/>
            <person name="Israni S."/>
            <person name="Dalin E."/>
            <person name="Tice H."/>
            <person name="Pitluck S."/>
            <person name="Chain P."/>
            <person name="Malfatti S."/>
            <person name="Shin M."/>
            <person name="Vergez L."/>
            <person name="Schmutz J."/>
            <person name="Larimer F."/>
            <person name="Land M."/>
            <person name="Hauser L."/>
            <person name="Pelletier D.A."/>
            <person name="Kyrpides N."/>
            <person name="Anderson I."/>
            <person name="Oda Y."/>
            <person name="Harwood C.S."/>
            <person name="Richardson P."/>
        </authorList>
    </citation>
    <scope>NUCLEOTIDE SEQUENCE [LARGE SCALE GENOMIC DNA]</scope>
    <source>
        <strain evidence="8">BisB18</strain>
    </source>
</reference>
<dbReference type="PANTHER" id="PTHR34597:SF6">
    <property type="entry name" value="BLR6126 PROTEIN"/>
    <property type="match status" value="1"/>
</dbReference>
<dbReference type="AlphaFoldDB" id="Q213G8"/>
<protein>
    <submittedName>
        <fullName evidence="8">Hemolysin activation/secretion protein</fullName>
    </submittedName>
</protein>
<dbReference type="PANTHER" id="PTHR34597">
    <property type="entry name" value="SLR1661 PROTEIN"/>
    <property type="match status" value="1"/>
</dbReference>
<keyword evidence="5" id="KW-0732">Signal</keyword>
<dbReference type="GO" id="GO:0098046">
    <property type="term" value="C:type V protein secretion system complex"/>
    <property type="evidence" value="ECO:0007669"/>
    <property type="project" value="TreeGrafter"/>
</dbReference>
<dbReference type="InterPro" id="IPR051544">
    <property type="entry name" value="TPS_OM_transporter"/>
</dbReference>
<dbReference type="STRING" id="316056.RPC_2921"/>
<evidence type="ECO:0000256" key="2">
    <source>
        <dbReference type="ARBA" id="ARBA00022692"/>
    </source>
</evidence>
<dbReference type="InterPro" id="IPR013686">
    <property type="entry name" value="Polypept-transport_assoc_ShlB"/>
</dbReference>
<evidence type="ECO:0000256" key="4">
    <source>
        <dbReference type="SAM" id="MobiDB-lite"/>
    </source>
</evidence>
<evidence type="ECO:0000256" key="5">
    <source>
        <dbReference type="SAM" id="SignalP"/>
    </source>
</evidence>
<dbReference type="HOGENOM" id="CLU_037019_0_0_5"/>
<dbReference type="KEGG" id="rpc:RPC_2921"/>
<evidence type="ECO:0000259" key="7">
    <source>
        <dbReference type="Pfam" id="PF08479"/>
    </source>
</evidence>
<keyword evidence="1" id="KW-1134">Transmembrane beta strand</keyword>
<dbReference type="Pfam" id="PF03865">
    <property type="entry name" value="ShlB"/>
    <property type="match status" value="1"/>
</dbReference>
<dbReference type="OrthoDB" id="7439045at2"/>
<feature type="domain" description="Haemolysin activator HlyB C-terminal" evidence="6">
    <location>
        <begin position="224"/>
        <end position="495"/>
    </location>
</feature>
<dbReference type="RefSeq" id="WP_011473363.1">
    <property type="nucleotide sequence ID" value="NC_007925.1"/>
</dbReference>
<feature type="compositionally biased region" description="Polar residues" evidence="4">
    <location>
        <begin position="68"/>
        <end position="82"/>
    </location>
</feature>
<evidence type="ECO:0000256" key="1">
    <source>
        <dbReference type="ARBA" id="ARBA00022452"/>
    </source>
</evidence>
<dbReference type="Gene3D" id="3.10.20.310">
    <property type="entry name" value="membrane protein fhac"/>
    <property type="match status" value="1"/>
</dbReference>
<dbReference type="eggNOG" id="COG2831">
    <property type="taxonomic scope" value="Bacteria"/>
</dbReference>
<gene>
    <name evidence="8" type="ordered locus">RPC_2921</name>
</gene>
<dbReference type="EMBL" id="CP000301">
    <property type="protein sequence ID" value="ABD88468.1"/>
    <property type="molecule type" value="Genomic_DNA"/>
</dbReference>
<dbReference type="InterPro" id="IPR005565">
    <property type="entry name" value="Hemolysn_activator_HlyB_C"/>
</dbReference>
<dbReference type="GO" id="GO:0008320">
    <property type="term" value="F:protein transmembrane transporter activity"/>
    <property type="evidence" value="ECO:0007669"/>
    <property type="project" value="TreeGrafter"/>
</dbReference>
<feature type="domain" description="Polypeptide-transport-associated ShlB-type" evidence="7">
    <location>
        <begin position="87"/>
        <end position="161"/>
    </location>
</feature>
<dbReference type="Pfam" id="PF08479">
    <property type="entry name" value="POTRA_2"/>
    <property type="match status" value="1"/>
</dbReference>
<evidence type="ECO:0000259" key="6">
    <source>
        <dbReference type="Pfam" id="PF03865"/>
    </source>
</evidence>
<keyword evidence="3" id="KW-0998">Cell outer membrane</keyword>
<keyword evidence="2" id="KW-0812">Transmembrane</keyword>
<evidence type="ECO:0000256" key="3">
    <source>
        <dbReference type="ARBA" id="ARBA00023237"/>
    </source>
</evidence>
<feature type="region of interest" description="Disordered" evidence="4">
    <location>
        <begin position="43"/>
        <end position="82"/>
    </location>
</feature>
<accession>Q213G8</accession>
<name>Q213G8_RHOPB</name>
<sequence>MQDRSRYKDRGPSSACWALLCLKTAVVTLAASAAVSSPAFAAKQTRADRSSAANTAASNEAARPAALSNAQAGTETLPQTPASTQRFDIDDFAIQGADKLPQIEIEEAIYPFLGPNRGVEDVEKARAALEKAYHDRGYQTVSVSVPEQNAQRKVVTLKVTELKVGRLRVKNSRYFDIDKIKNRAGSLKEGALPNFNDVTKDVVALNQWSDRRVTPALRAGVTPGTVDVDLNVEDTAPIHASAEYNNRQSPNTTATRFNATVHYDNLWQLGHSLSFSYQVAPERNTDAEVFSGSYLARVPNVDWLNVLVYAVKSSSSVATVGGMNVVGPGQIFGGRAVMTLPARENFFHTLSAGLDYKHFDQTVMLGRDGFSSPVTYYPVVASYGATFQNANFTTQLNASVTYNLRPISSAWDEFDAKRYKASPSFTHYNLDVSHTHELGEGFQLYGKAQGQISDGPLVSSEQLSIGGLDTVRGYLESEVLGDNGVVGNLELRSPNIGEWLQKHVKDETGQGPSRFTTFNDWRVFGFADGGHATVLTSLPEQRAQFDVWSYGVGTRFKVFNYVNGMIAYSVPMVSQAFTQANDPRVNFRIWGEF</sequence>
<keyword evidence="1" id="KW-0472">Membrane</keyword>
<feature type="signal peptide" evidence="5">
    <location>
        <begin position="1"/>
        <end position="41"/>
    </location>
</feature>
<feature type="chain" id="PRO_5004199523" evidence="5">
    <location>
        <begin position="42"/>
        <end position="593"/>
    </location>
</feature>